<feature type="binding site" evidence="5">
    <location>
        <position position="204"/>
    </location>
    <ligand>
        <name>Zn(2+)</name>
        <dbReference type="ChEBI" id="CHEBI:29105"/>
    </ligand>
</feature>
<feature type="transmembrane region" description="Helical" evidence="6">
    <location>
        <begin position="150"/>
        <end position="171"/>
    </location>
</feature>
<feature type="transmembrane region" description="Helical" evidence="6">
    <location>
        <begin position="96"/>
        <end position="117"/>
    </location>
</feature>
<evidence type="ECO:0000256" key="5">
    <source>
        <dbReference type="PIRSR" id="PIRSR604254-1"/>
    </source>
</evidence>
<dbReference type="OrthoDB" id="9813689at2"/>
<dbReference type="EMBL" id="CP024847">
    <property type="protein sequence ID" value="AUR50791.1"/>
    <property type="molecule type" value="Genomic_DNA"/>
</dbReference>
<dbReference type="Proteomes" id="UP000236655">
    <property type="component" value="Chromosome"/>
</dbReference>
<dbReference type="Pfam" id="PF03006">
    <property type="entry name" value="HlyIII"/>
    <property type="match status" value="1"/>
</dbReference>
<keyword evidence="5" id="KW-0479">Metal-binding</keyword>
<accession>A0A2I7N2W3</accession>
<keyword evidence="3 6" id="KW-1133">Transmembrane helix</keyword>
<keyword evidence="2 6" id="KW-0812">Transmembrane</keyword>
<organism evidence="7 8">
    <name type="scientific">Aquella oligotrophica</name>
    <dbReference type="NCBI Taxonomy" id="2067065"/>
    <lineage>
        <taxon>Bacteria</taxon>
        <taxon>Pseudomonadati</taxon>
        <taxon>Pseudomonadota</taxon>
        <taxon>Betaproteobacteria</taxon>
        <taxon>Neisseriales</taxon>
        <taxon>Neisseriaceae</taxon>
        <taxon>Aquella</taxon>
    </lineage>
</organism>
<dbReference type="AlphaFoldDB" id="A0A2I7N2W3"/>
<keyword evidence="4 6" id="KW-0472">Membrane</keyword>
<keyword evidence="5" id="KW-0862">Zinc</keyword>
<feature type="transmembrane region" description="Helical" evidence="6">
    <location>
        <begin position="205"/>
        <end position="227"/>
    </location>
</feature>
<feature type="transmembrane region" description="Helical" evidence="6">
    <location>
        <begin position="64"/>
        <end position="84"/>
    </location>
</feature>
<name>A0A2I7N2W3_9NEIS</name>
<evidence type="ECO:0000256" key="2">
    <source>
        <dbReference type="ARBA" id="ARBA00022692"/>
    </source>
</evidence>
<dbReference type="RefSeq" id="WP_102950091.1">
    <property type="nucleotide sequence ID" value="NZ_CP024847.1"/>
</dbReference>
<protein>
    <recommendedName>
        <fullName evidence="9">Hemolysin III family protein</fullName>
    </recommendedName>
</protein>
<dbReference type="PANTHER" id="PTHR20855">
    <property type="entry name" value="ADIPOR/PROGESTIN RECEPTOR-RELATED"/>
    <property type="match status" value="1"/>
</dbReference>
<proteinExistence type="predicted"/>
<reference evidence="8" key="1">
    <citation type="submission" date="2017-11" db="EMBL/GenBank/DDBJ databases">
        <authorList>
            <person name="Chan K.G."/>
            <person name="Lee L.S."/>
        </authorList>
    </citation>
    <scope>NUCLEOTIDE SEQUENCE [LARGE SCALE GENOMIC DNA]</scope>
    <source>
        <strain evidence="8">DSM 100970</strain>
    </source>
</reference>
<dbReference type="InterPro" id="IPR004254">
    <property type="entry name" value="AdipoR/HlyIII-related"/>
</dbReference>
<feature type="transmembrane region" description="Helical" evidence="6">
    <location>
        <begin position="28"/>
        <end position="52"/>
    </location>
</feature>
<keyword evidence="8" id="KW-1185">Reference proteome</keyword>
<evidence type="ECO:0000256" key="4">
    <source>
        <dbReference type="ARBA" id="ARBA00023136"/>
    </source>
</evidence>
<evidence type="ECO:0008006" key="9">
    <source>
        <dbReference type="Google" id="ProtNLM"/>
    </source>
</evidence>
<dbReference type="KEGG" id="nba:CUN60_00250"/>
<evidence type="ECO:0000256" key="3">
    <source>
        <dbReference type="ARBA" id="ARBA00022989"/>
    </source>
</evidence>
<feature type="binding site" evidence="5">
    <location>
        <position position="82"/>
    </location>
    <ligand>
        <name>Zn(2+)</name>
        <dbReference type="ChEBI" id="CHEBI:29105"/>
    </ligand>
</feature>
<evidence type="ECO:0000313" key="8">
    <source>
        <dbReference type="Proteomes" id="UP000236655"/>
    </source>
</evidence>
<dbReference type="GO" id="GO:0016020">
    <property type="term" value="C:membrane"/>
    <property type="evidence" value="ECO:0007669"/>
    <property type="project" value="UniProtKB-SubCell"/>
</dbReference>
<feature type="transmembrane region" description="Helical" evidence="6">
    <location>
        <begin position="177"/>
        <end position="198"/>
    </location>
</feature>
<evidence type="ECO:0000313" key="7">
    <source>
        <dbReference type="EMBL" id="AUR50791.1"/>
    </source>
</evidence>
<sequence length="230" mass="25963">MTHVYDKPSKYTKEQLARMFPYSLGEDIGNAVSHCVGAFIALGLLISLAWIAGHYGNWLDGFAFIFYGLTMLFMFVMSTVYHSMVNHLARSVLKRMDHVAIFILILGSYTPYVFSLLKTQRAYITYAVIFFLTILGVIFKAIYAGRFKRIGTLIYVLMGWASLVLMPQIIAKLPATGVAFLLGGGVVYTLGALFYAFSKFKYSHMVWHIFVIVAVVSVYASVAFYILQYR</sequence>
<feature type="binding site" evidence="5">
    <location>
        <position position="208"/>
    </location>
    <ligand>
        <name>Zn(2+)</name>
        <dbReference type="ChEBI" id="CHEBI:29105"/>
    </ligand>
</feature>
<evidence type="ECO:0000256" key="1">
    <source>
        <dbReference type="ARBA" id="ARBA00004141"/>
    </source>
</evidence>
<dbReference type="PANTHER" id="PTHR20855:SF3">
    <property type="entry name" value="LD03007P"/>
    <property type="match status" value="1"/>
</dbReference>
<evidence type="ECO:0000256" key="6">
    <source>
        <dbReference type="SAM" id="Phobius"/>
    </source>
</evidence>
<comment type="subcellular location">
    <subcellularLocation>
        <location evidence="1">Membrane</location>
        <topology evidence="1">Multi-pass membrane protein</topology>
    </subcellularLocation>
</comment>
<dbReference type="GO" id="GO:0046872">
    <property type="term" value="F:metal ion binding"/>
    <property type="evidence" value="ECO:0007669"/>
    <property type="project" value="UniProtKB-KW"/>
</dbReference>
<feature type="transmembrane region" description="Helical" evidence="6">
    <location>
        <begin position="123"/>
        <end position="143"/>
    </location>
</feature>
<gene>
    <name evidence="7" type="ORF">CUN60_00250</name>
</gene>